<feature type="compositionally biased region" description="Basic and acidic residues" evidence="1">
    <location>
        <begin position="80"/>
        <end position="98"/>
    </location>
</feature>
<accession>A0AAV4PDI5</accession>
<organism evidence="2 3">
    <name type="scientific">Caerostris extrusa</name>
    <name type="common">Bark spider</name>
    <name type="synonym">Caerostris bankana</name>
    <dbReference type="NCBI Taxonomy" id="172846"/>
    <lineage>
        <taxon>Eukaryota</taxon>
        <taxon>Metazoa</taxon>
        <taxon>Ecdysozoa</taxon>
        <taxon>Arthropoda</taxon>
        <taxon>Chelicerata</taxon>
        <taxon>Arachnida</taxon>
        <taxon>Araneae</taxon>
        <taxon>Araneomorphae</taxon>
        <taxon>Entelegynae</taxon>
        <taxon>Araneoidea</taxon>
        <taxon>Araneidae</taxon>
        <taxon>Caerostris</taxon>
    </lineage>
</organism>
<dbReference type="EMBL" id="BPLR01004332">
    <property type="protein sequence ID" value="GIX94083.1"/>
    <property type="molecule type" value="Genomic_DNA"/>
</dbReference>
<comment type="caution">
    <text evidence="2">The sequence shown here is derived from an EMBL/GenBank/DDBJ whole genome shotgun (WGS) entry which is preliminary data.</text>
</comment>
<gene>
    <name evidence="2" type="primary">AVEN_174777_1</name>
    <name evidence="2" type="ORF">CEXT_238641</name>
</gene>
<dbReference type="PANTHER" id="PTHR38681:SF1">
    <property type="entry name" value="RETROVIRUS-RELATED POL POLYPROTEIN FROM TRANSPOSON 412-LIKE PROTEIN"/>
    <property type="match status" value="1"/>
</dbReference>
<protein>
    <submittedName>
        <fullName evidence="2">Uncharacterized protein</fullName>
    </submittedName>
</protein>
<dbReference type="Proteomes" id="UP001054945">
    <property type="component" value="Unassembled WGS sequence"/>
</dbReference>
<evidence type="ECO:0000256" key="1">
    <source>
        <dbReference type="SAM" id="MobiDB-lite"/>
    </source>
</evidence>
<reference evidence="2 3" key="1">
    <citation type="submission" date="2021-06" db="EMBL/GenBank/DDBJ databases">
        <title>Caerostris extrusa draft genome.</title>
        <authorList>
            <person name="Kono N."/>
            <person name="Arakawa K."/>
        </authorList>
    </citation>
    <scope>NUCLEOTIDE SEQUENCE [LARGE SCALE GENOMIC DNA]</scope>
</reference>
<name>A0AAV4PDI5_CAEEX</name>
<evidence type="ECO:0000313" key="2">
    <source>
        <dbReference type="EMBL" id="GIX94083.1"/>
    </source>
</evidence>
<sequence length="126" mass="14232">MQELLPLTPRQQTQRAVFVSKDLSTCSHLFQRSDTIKKGLQPPYEGPLQVLSRSEKVFKLLIHGRQSVVNIDRLTPAYISKEEESTPSKTEQVLKESSQDSQKLSNSGQTLSLTLVGLLKRSHRET</sequence>
<proteinExistence type="predicted"/>
<keyword evidence="3" id="KW-1185">Reference proteome</keyword>
<dbReference type="PANTHER" id="PTHR38681">
    <property type="entry name" value="RETROVIRUS-RELATED POL POLYPROTEIN FROM TRANSPOSON 412-LIKE PROTEIN-RELATED"/>
    <property type="match status" value="1"/>
</dbReference>
<feature type="region of interest" description="Disordered" evidence="1">
    <location>
        <begin position="80"/>
        <end position="107"/>
    </location>
</feature>
<evidence type="ECO:0000313" key="3">
    <source>
        <dbReference type="Proteomes" id="UP001054945"/>
    </source>
</evidence>
<dbReference type="AlphaFoldDB" id="A0AAV4PDI5"/>